<dbReference type="Proteomes" id="UP000621266">
    <property type="component" value="Unassembled WGS sequence"/>
</dbReference>
<feature type="domain" description="DUF4142" evidence="3">
    <location>
        <begin position="157"/>
        <end position="290"/>
    </location>
</feature>
<dbReference type="PANTHER" id="PTHR38593:SF1">
    <property type="entry name" value="BLR2558 PROTEIN"/>
    <property type="match status" value="1"/>
</dbReference>
<keyword evidence="2" id="KW-1133">Transmembrane helix</keyword>
<feature type="region of interest" description="Disordered" evidence="1">
    <location>
        <begin position="1"/>
        <end position="103"/>
    </location>
</feature>
<feature type="compositionally biased region" description="Low complexity" evidence="1">
    <location>
        <begin position="91"/>
        <end position="100"/>
    </location>
</feature>
<comment type="caution">
    <text evidence="4">The sequence shown here is derived from an EMBL/GenBank/DDBJ whole genome shotgun (WGS) entry which is preliminary data.</text>
</comment>
<evidence type="ECO:0000256" key="1">
    <source>
        <dbReference type="SAM" id="MobiDB-lite"/>
    </source>
</evidence>
<feature type="transmembrane region" description="Helical" evidence="2">
    <location>
        <begin position="112"/>
        <end position="131"/>
    </location>
</feature>
<organism evidence="4 5">
    <name type="scientific">Streptomyces lycii</name>
    <dbReference type="NCBI Taxonomy" id="2654337"/>
    <lineage>
        <taxon>Bacteria</taxon>
        <taxon>Bacillati</taxon>
        <taxon>Actinomycetota</taxon>
        <taxon>Actinomycetes</taxon>
        <taxon>Kitasatosporales</taxon>
        <taxon>Streptomycetaceae</taxon>
        <taxon>Streptomyces</taxon>
    </lineage>
</organism>
<feature type="compositionally biased region" description="Low complexity" evidence="1">
    <location>
        <begin position="14"/>
        <end position="34"/>
    </location>
</feature>
<reference evidence="4 5" key="1">
    <citation type="submission" date="2019-10" db="EMBL/GenBank/DDBJ databases">
        <title>Streptomyces tenebrisbrunneis sp.nov., an endogenous actinomycete isolated from of Lycium ruthenicum.</title>
        <authorList>
            <person name="Ma L."/>
        </authorList>
    </citation>
    <scope>NUCLEOTIDE SEQUENCE [LARGE SCALE GENOMIC DNA]</scope>
    <source>
        <strain evidence="4 5">TRM 66187</strain>
    </source>
</reference>
<evidence type="ECO:0000256" key="2">
    <source>
        <dbReference type="SAM" id="Phobius"/>
    </source>
</evidence>
<dbReference type="PANTHER" id="PTHR38593">
    <property type="entry name" value="BLR2558 PROTEIN"/>
    <property type="match status" value="1"/>
</dbReference>
<accession>A0ABQ7FNT2</accession>
<sequence length="368" mass="38015">MAVCSPGTERSAKTPRAAAAAGAKSHAGHSAGHRPGIPLNIPAPRHVFLRDADGPGARPSAASVTPHRPVRPGRSAPAAPVRRPGHRIRPSRPASAPPQQETSLRRINGTSLILLAIAATVGVLIFPIWAYEDRSGTGLANLEAETVSTDWGPLTATDRDFLVKVRLAGLWELPAGQQAIERAPTRAVRDAGDHLVVGHTDLDRRARDVGAKLGVELPNQPTSQQQGWLKELTAAEGTEYQRKFANILRVAHGKVFGLIAQVRHNTRNTLIRELADAANVTVLDHITMLEKTGMVDFDAIAAEEAGAATASPSGPPPPSSSVIPSPVPVQPGPGASVTSRPSAAPPAGDGGATGGGNADGGQPAGSAP</sequence>
<feature type="compositionally biased region" description="Gly residues" evidence="1">
    <location>
        <begin position="348"/>
        <end position="368"/>
    </location>
</feature>
<dbReference type="EMBL" id="WHPN01000083">
    <property type="protein sequence ID" value="KAF4410357.1"/>
    <property type="molecule type" value="Genomic_DNA"/>
</dbReference>
<proteinExistence type="predicted"/>
<keyword evidence="2" id="KW-0812">Transmembrane</keyword>
<dbReference type="InterPro" id="IPR025419">
    <property type="entry name" value="DUF4142"/>
</dbReference>
<dbReference type="Pfam" id="PF13628">
    <property type="entry name" value="DUF4142"/>
    <property type="match status" value="1"/>
</dbReference>
<keyword evidence="5" id="KW-1185">Reference proteome</keyword>
<keyword evidence="2" id="KW-0472">Membrane</keyword>
<feature type="region of interest" description="Disordered" evidence="1">
    <location>
        <begin position="306"/>
        <end position="368"/>
    </location>
</feature>
<gene>
    <name evidence="4" type="ORF">GCU69_04260</name>
</gene>
<name>A0ABQ7FNT2_9ACTN</name>
<protein>
    <submittedName>
        <fullName evidence="4">DUF4142 domain-containing protein</fullName>
    </submittedName>
</protein>
<feature type="compositionally biased region" description="Pro residues" evidence="1">
    <location>
        <begin position="313"/>
        <end position="331"/>
    </location>
</feature>
<evidence type="ECO:0000259" key="3">
    <source>
        <dbReference type="Pfam" id="PF13628"/>
    </source>
</evidence>
<evidence type="ECO:0000313" key="5">
    <source>
        <dbReference type="Proteomes" id="UP000621266"/>
    </source>
</evidence>
<evidence type="ECO:0000313" key="4">
    <source>
        <dbReference type="EMBL" id="KAF4410357.1"/>
    </source>
</evidence>